<reference evidence="2" key="1">
    <citation type="submission" date="2017-06" db="EMBL/GenBank/DDBJ databases">
        <authorList>
            <person name="Varghese N."/>
            <person name="Submissions S."/>
        </authorList>
    </citation>
    <scope>NUCLEOTIDE SEQUENCE [LARGE SCALE GENOMIC DNA]</scope>
    <source>
        <strain evidence="2">JCM 23211</strain>
    </source>
</reference>
<dbReference type="Proteomes" id="UP000198327">
    <property type="component" value="Unassembled WGS sequence"/>
</dbReference>
<evidence type="ECO:0000313" key="1">
    <source>
        <dbReference type="EMBL" id="SNS97722.1"/>
    </source>
</evidence>
<evidence type="ECO:0008006" key="3">
    <source>
        <dbReference type="Google" id="ProtNLM"/>
    </source>
</evidence>
<protein>
    <recommendedName>
        <fullName evidence="3">Histone deacetylase</fullName>
    </recommendedName>
</protein>
<dbReference type="STRING" id="398843.A3K89_10225"/>
<sequence>MCTRIHSGLCIFVHMREAPVWYVSYGSNLLAERFATYLTGSPATGEFGFHPPAPSPTPPAQDRWMWIDHALYFAGVSQRWTGSGAFVSTQSGSDPSVAHGYLIEHGQLAHLLAVENVVDDIVAPDPTSIDVGGYAHLDIDRRGEAFRGKYDAVLRLPDIDGIPAVTVTSSIVREHGTPSARYVATIRRGLESSPLELDVDAYLSRAIRTNAAGSDQRV</sequence>
<dbReference type="EMBL" id="FZOW01000007">
    <property type="protein sequence ID" value="SNS97722.1"/>
    <property type="molecule type" value="Genomic_DNA"/>
</dbReference>
<evidence type="ECO:0000313" key="2">
    <source>
        <dbReference type="Proteomes" id="UP000198327"/>
    </source>
</evidence>
<name>A0A239IWG1_9NOCA</name>
<dbReference type="Gene3D" id="3.10.490.10">
    <property type="entry name" value="Gamma-glutamyl cyclotransferase-like"/>
    <property type="match status" value="1"/>
</dbReference>
<accession>A0A239IWG1</accession>
<proteinExistence type="predicted"/>
<dbReference type="AlphaFoldDB" id="A0A239IWG1"/>
<organism evidence="1 2">
    <name type="scientific">Rhodococcoides kyotonense</name>
    <dbReference type="NCBI Taxonomy" id="398843"/>
    <lineage>
        <taxon>Bacteria</taxon>
        <taxon>Bacillati</taxon>
        <taxon>Actinomycetota</taxon>
        <taxon>Actinomycetes</taxon>
        <taxon>Mycobacteriales</taxon>
        <taxon>Nocardiaceae</taxon>
        <taxon>Rhodococcoides</taxon>
    </lineage>
</organism>
<gene>
    <name evidence="1" type="ORF">SAMN05421642_107253</name>
</gene>
<keyword evidence="2" id="KW-1185">Reference proteome</keyword>